<evidence type="ECO:0000313" key="2">
    <source>
        <dbReference type="Proteomes" id="UP001235303"/>
    </source>
</evidence>
<keyword evidence="2" id="KW-1185">Reference proteome</keyword>
<protein>
    <submittedName>
        <fullName evidence="1">Uncharacterized protein</fullName>
    </submittedName>
</protein>
<dbReference type="RefSeq" id="WP_283754415.1">
    <property type="nucleotide sequence ID" value="NZ_JAQOSP010000097.1"/>
</dbReference>
<evidence type="ECO:0000313" key="1">
    <source>
        <dbReference type="EMBL" id="MDJ1170656.1"/>
    </source>
</evidence>
<organism evidence="1 2">
    <name type="scientific">Roseofilum acuticapitatum BLCC-M154</name>
    <dbReference type="NCBI Taxonomy" id="3022444"/>
    <lineage>
        <taxon>Bacteria</taxon>
        <taxon>Bacillati</taxon>
        <taxon>Cyanobacteriota</taxon>
        <taxon>Cyanophyceae</taxon>
        <taxon>Desertifilales</taxon>
        <taxon>Desertifilaceae</taxon>
        <taxon>Roseofilum</taxon>
        <taxon>Roseofilum acuticapitatum</taxon>
    </lineage>
</organism>
<comment type="caution">
    <text evidence="1">The sequence shown here is derived from an EMBL/GenBank/DDBJ whole genome shotgun (WGS) entry which is preliminary data.</text>
</comment>
<gene>
    <name evidence="1" type="ORF">PMG71_14585</name>
</gene>
<proteinExistence type="predicted"/>
<dbReference type="Proteomes" id="UP001235303">
    <property type="component" value="Unassembled WGS sequence"/>
</dbReference>
<reference evidence="1 2" key="1">
    <citation type="submission" date="2023-01" db="EMBL/GenBank/DDBJ databases">
        <title>Novel diversity within Roseofilum (Cyanobacteria; Desertifilaceae) from marine benthic mats with descriptions of four novel species.</title>
        <authorList>
            <person name="Wang Y."/>
            <person name="Berthold D.E."/>
            <person name="Hu J."/>
            <person name="Lefler F.W."/>
            <person name="Laughinghouse H.D. IV."/>
        </authorList>
    </citation>
    <scope>NUCLEOTIDE SEQUENCE [LARGE SCALE GENOMIC DNA]</scope>
    <source>
        <strain evidence="1 2">BLCC-M154</strain>
    </source>
</reference>
<accession>A0ABT7AUR8</accession>
<sequence length="58" mass="6623">MPQQLVRYAVANAPYWLFVGVRKLVRNPVSCWERSQGESKMGGDRVYDTYLGIGDRTS</sequence>
<dbReference type="EMBL" id="JAQOSP010000097">
    <property type="protein sequence ID" value="MDJ1170656.1"/>
    <property type="molecule type" value="Genomic_DNA"/>
</dbReference>
<name>A0ABT7AUR8_9CYAN</name>